<proteinExistence type="predicted"/>
<accession>A0A544UDV6</accession>
<evidence type="ECO:0000313" key="2">
    <source>
        <dbReference type="Proteomes" id="UP000317944"/>
    </source>
</evidence>
<organism evidence="1 2">
    <name type="scientific">Lysinibacillus sphaericus</name>
    <name type="common">Bacillus sphaericus</name>
    <dbReference type="NCBI Taxonomy" id="1421"/>
    <lineage>
        <taxon>Bacteria</taxon>
        <taxon>Bacillati</taxon>
        <taxon>Bacillota</taxon>
        <taxon>Bacilli</taxon>
        <taxon>Bacillales</taxon>
        <taxon>Bacillaceae</taxon>
        <taxon>Lysinibacillus</taxon>
    </lineage>
</organism>
<dbReference type="OrthoDB" id="9796612at2"/>
<evidence type="ECO:0000313" key="1">
    <source>
        <dbReference type="EMBL" id="TQR30521.1"/>
    </source>
</evidence>
<sequence>MHDYQAIELNILQAIIENHLSDFKTYTEAILLI</sequence>
<comment type="caution">
    <text evidence="1">The sequence shown here is derived from an EMBL/GenBank/DDBJ whole genome shotgun (WGS) entry which is preliminary data.</text>
</comment>
<dbReference type="Proteomes" id="UP000317944">
    <property type="component" value="Unassembled WGS sequence"/>
</dbReference>
<name>A0A544UDV6_LYSSH</name>
<reference evidence="1 2" key="1">
    <citation type="submission" date="2018-03" db="EMBL/GenBank/DDBJ databases">
        <title>Aerobic endospore-forming bacteria genome sequencing and assembly.</title>
        <authorList>
            <person name="Cavalcante D.A."/>
            <person name="Driks A."/>
            <person name="Putonti C."/>
            <person name="De-Souza M.T."/>
        </authorList>
    </citation>
    <scope>NUCLEOTIDE SEQUENCE [LARGE SCALE GENOMIC DNA]</scope>
    <source>
        <strain evidence="1 2">SDF0037</strain>
    </source>
</reference>
<dbReference type="AlphaFoldDB" id="A0A544UDV6"/>
<dbReference type="EMBL" id="SADV01000013">
    <property type="protein sequence ID" value="TQR30521.1"/>
    <property type="molecule type" value="Genomic_DNA"/>
</dbReference>
<gene>
    <name evidence="1" type="ORF">C7Y47_15440</name>
</gene>
<protein>
    <submittedName>
        <fullName evidence="1">Uncharacterized protein</fullName>
    </submittedName>
</protein>
<dbReference type="RefSeq" id="WP_142509584.1">
    <property type="nucleotide sequence ID" value="NZ_SADV01000013.1"/>
</dbReference>